<accession>A0A023DJL0</accession>
<gene>
    <name evidence="3" type="ORF">GCA01S_069_00150</name>
</gene>
<feature type="domain" description="CAAX prenyl protease 2/Lysostaphin resistance protein A-like" evidence="2">
    <location>
        <begin position="137"/>
        <end position="223"/>
    </location>
</feature>
<organism evidence="3 4">
    <name type="scientific">Parageobacillus caldoxylosilyticus NBRC 107762</name>
    <dbReference type="NCBI Taxonomy" id="1220594"/>
    <lineage>
        <taxon>Bacteria</taxon>
        <taxon>Bacillati</taxon>
        <taxon>Bacillota</taxon>
        <taxon>Bacilli</taxon>
        <taxon>Bacillales</taxon>
        <taxon>Anoxybacillaceae</taxon>
        <taxon>Saccharococcus</taxon>
    </lineage>
</organism>
<evidence type="ECO:0000313" key="4">
    <source>
        <dbReference type="Proteomes" id="UP000023561"/>
    </source>
</evidence>
<keyword evidence="1" id="KW-0812">Transmembrane</keyword>
<feature type="transmembrane region" description="Helical" evidence="1">
    <location>
        <begin position="54"/>
        <end position="74"/>
    </location>
</feature>
<dbReference type="GO" id="GO:0004175">
    <property type="term" value="F:endopeptidase activity"/>
    <property type="evidence" value="ECO:0007669"/>
    <property type="project" value="UniProtKB-ARBA"/>
</dbReference>
<reference evidence="3 4" key="1">
    <citation type="submission" date="2014-04" db="EMBL/GenBank/DDBJ databases">
        <title>Whole genome shotgun sequence of Geobacillus caldoxylosilyticus NBRC 107762.</title>
        <authorList>
            <person name="Hosoyama A."/>
            <person name="Hosoyama Y."/>
            <person name="Katano-Makiyama Y."/>
            <person name="Tsuchikane K."/>
            <person name="Ohji S."/>
            <person name="Ichikawa N."/>
            <person name="Yamazoe A."/>
            <person name="Fujita N."/>
        </authorList>
    </citation>
    <scope>NUCLEOTIDE SEQUENCE [LARGE SCALE GENOMIC DNA]</scope>
    <source>
        <strain evidence="3 4">NBRC 107762</strain>
    </source>
</reference>
<evidence type="ECO:0000256" key="1">
    <source>
        <dbReference type="SAM" id="Phobius"/>
    </source>
</evidence>
<dbReference type="Pfam" id="PF02517">
    <property type="entry name" value="Rce1-like"/>
    <property type="match status" value="1"/>
</dbReference>
<dbReference type="Proteomes" id="UP000023561">
    <property type="component" value="Unassembled WGS sequence"/>
</dbReference>
<evidence type="ECO:0000313" key="3">
    <source>
        <dbReference type="EMBL" id="GAJ41423.1"/>
    </source>
</evidence>
<dbReference type="PANTHER" id="PTHR36435:SF6">
    <property type="entry name" value="ABORTIVE INFECTION PROTEIN"/>
    <property type="match status" value="1"/>
</dbReference>
<dbReference type="InterPro" id="IPR052710">
    <property type="entry name" value="CAAX_protease"/>
</dbReference>
<protein>
    <recommendedName>
        <fullName evidence="2">CAAX prenyl protease 2/Lysostaphin resistance protein A-like domain-containing protein</fullName>
    </recommendedName>
</protein>
<dbReference type="PANTHER" id="PTHR36435">
    <property type="entry name" value="SLR1288 PROTEIN"/>
    <property type="match status" value="1"/>
</dbReference>
<proteinExistence type="predicted"/>
<dbReference type="EMBL" id="BAWO01000069">
    <property type="protein sequence ID" value="GAJ41423.1"/>
    <property type="molecule type" value="Genomic_DNA"/>
</dbReference>
<feature type="transmembrane region" description="Helical" evidence="1">
    <location>
        <begin position="86"/>
        <end position="109"/>
    </location>
</feature>
<keyword evidence="1" id="KW-0472">Membrane</keyword>
<dbReference type="AlphaFoldDB" id="A0A023DJL0"/>
<dbReference type="InterPro" id="IPR003675">
    <property type="entry name" value="Rce1/LyrA-like_dom"/>
</dbReference>
<feature type="transmembrane region" description="Helical" evidence="1">
    <location>
        <begin position="12"/>
        <end position="34"/>
    </location>
</feature>
<dbReference type="GO" id="GO:0080120">
    <property type="term" value="P:CAAX-box protein maturation"/>
    <property type="evidence" value="ECO:0007669"/>
    <property type="project" value="UniProtKB-ARBA"/>
</dbReference>
<comment type="caution">
    <text evidence="3">The sequence shown here is derived from an EMBL/GenBank/DDBJ whole genome shotgun (WGS) entry which is preliminary data.</text>
</comment>
<feature type="transmembrane region" description="Helical" evidence="1">
    <location>
        <begin position="210"/>
        <end position="231"/>
    </location>
</feature>
<feature type="transmembrane region" description="Helical" evidence="1">
    <location>
        <begin position="167"/>
        <end position="184"/>
    </location>
</feature>
<name>A0A023DJL0_9BACL</name>
<sequence>MLAKGLVSLKRQYWYVIITYIIMQLSGIVGVPLLRFLGVGKHVENKLVAAKLASGYWAVISFAIAFFIIIFFLREDIKQRHTRHRVSLPVAWMWAVSGVFLSLFAQSLAANVEWRLLGIEPGSENTKRIVEIIQVTPLLMVVTSIIGPILEEIIFRKIIFGTLYQKYNFFISALVSSLLFAIVHMELEHLLLYAAMGFTFAFLYAKTGRIFVPIFAHVTMNTFVVVIQTLFADEIEKIMRQTEQIQLIIGGF</sequence>
<evidence type="ECO:0000259" key="2">
    <source>
        <dbReference type="Pfam" id="PF02517"/>
    </source>
</evidence>
<keyword evidence="1" id="KW-1133">Transmembrane helix</keyword>
<keyword evidence="4" id="KW-1185">Reference proteome</keyword>
<feature type="transmembrane region" description="Helical" evidence="1">
    <location>
        <begin position="129"/>
        <end position="155"/>
    </location>
</feature>